<name>A0ABU0HQ39_9HYPH</name>
<sequence length="52" mass="5647">MSDTIRVKPTHDGTYTVYLGKLALVSGLTRVQAERYEASIVRRPAGVLANAT</sequence>
<evidence type="ECO:0000313" key="1">
    <source>
        <dbReference type="EMBL" id="MDQ0444438.1"/>
    </source>
</evidence>
<organism evidence="1 2">
    <name type="scientific">Methylobacterium persicinum</name>
    <dbReference type="NCBI Taxonomy" id="374426"/>
    <lineage>
        <taxon>Bacteria</taxon>
        <taxon>Pseudomonadati</taxon>
        <taxon>Pseudomonadota</taxon>
        <taxon>Alphaproteobacteria</taxon>
        <taxon>Hyphomicrobiales</taxon>
        <taxon>Methylobacteriaceae</taxon>
        <taxon>Methylobacterium</taxon>
    </lineage>
</organism>
<evidence type="ECO:0008006" key="3">
    <source>
        <dbReference type="Google" id="ProtNLM"/>
    </source>
</evidence>
<comment type="caution">
    <text evidence="1">The sequence shown here is derived from an EMBL/GenBank/DDBJ whole genome shotgun (WGS) entry which is preliminary data.</text>
</comment>
<proteinExistence type="predicted"/>
<dbReference type="RefSeq" id="WP_238250438.1">
    <property type="nucleotide sequence ID" value="NZ_BPQX01000042.1"/>
</dbReference>
<accession>A0ABU0HQ39</accession>
<protein>
    <recommendedName>
        <fullName evidence="3">Integrase</fullName>
    </recommendedName>
</protein>
<evidence type="ECO:0000313" key="2">
    <source>
        <dbReference type="Proteomes" id="UP001236369"/>
    </source>
</evidence>
<gene>
    <name evidence="1" type="ORF">QO016_003949</name>
</gene>
<keyword evidence="2" id="KW-1185">Reference proteome</keyword>
<dbReference type="Proteomes" id="UP001236369">
    <property type="component" value="Unassembled WGS sequence"/>
</dbReference>
<dbReference type="EMBL" id="JAUSVV010000012">
    <property type="protein sequence ID" value="MDQ0444438.1"/>
    <property type="molecule type" value="Genomic_DNA"/>
</dbReference>
<reference evidence="1 2" key="1">
    <citation type="submission" date="2023-07" db="EMBL/GenBank/DDBJ databases">
        <title>Genomic Encyclopedia of Type Strains, Phase IV (KMG-IV): sequencing the most valuable type-strain genomes for metagenomic binning, comparative biology and taxonomic classification.</title>
        <authorList>
            <person name="Goeker M."/>
        </authorList>
    </citation>
    <scope>NUCLEOTIDE SEQUENCE [LARGE SCALE GENOMIC DNA]</scope>
    <source>
        <strain evidence="1 2">DSM 19562</strain>
    </source>
</reference>